<dbReference type="SMART" id="SM01134">
    <property type="entry name" value="DeoRC"/>
    <property type="match status" value="1"/>
</dbReference>
<dbReference type="InterPro" id="IPR036390">
    <property type="entry name" value="WH_DNA-bd_sf"/>
</dbReference>
<keyword evidence="6" id="KW-1185">Reference proteome</keyword>
<dbReference type="CDD" id="cd00090">
    <property type="entry name" value="HTH_ARSR"/>
    <property type="match status" value="1"/>
</dbReference>
<dbReference type="SUPFAM" id="SSF46785">
    <property type="entry name" value="Winged helix' DNA-binding domain"/>
    <property type="match status" value="1"/>
</dbReference>
<dbReference type="InterPro" id="IPR001034">
    <property type="entry name" value="DeoR_HTH"/>
</dbReference>
<dbReference type="InterPro" id="IPR036388">
    <property type="entry name" value="WH-like_DNA-bd_sf"/>
</dbReference>
<dbReference type="Gene3D" id="3.40.50.1360">
    <property type="match status" value="1"/>
</dbReference>
<evidence type="ECO:0000259" key="4">
    <source>
        <dbReference type="PROSITE" id="PS51000"/>
    </source>
</evidence>
<evidence type="ECO:0000313" key="6">
    <source>
        <dbReference type="Proteomes" id="UP001333102"/>
    </source>
</evidence>
<dbReference type="RefSeq" id="WP_324668761.1">
    <property type="nucleotide sequence ID" value="NZ_CP141614.1"/>
</dbReference>
<proteinExistence type="predicted"/>
<evidence type="ECO:0000256" key="1">
    <source>
        <dbReference type="ARBA" id="ARBA00023015"/>
    </source>
</evidence>
<keyword evidence="2 5" id="KW-0238">DNA-binding</keyword>
<dbReference type="Gene3D" id="1.10.10.10">
    <property type="entry name" value="Winged helix-like DNA-binding domain superfamily/Winged helix DNA-binding domain"/>
    <property type="match status" value="1"/>
</dbReference>
<dbReference type="InterPro" id="IPR018356">
    <property type="entry name" value="Tscrpt_reg_HTH_DeoR_CS"/>
</dbReference>
<reference evidence="6" key="1">
    <citation type="submission" date="2023-12" db="EMBL/GenBank/DDBJ databases">
        <title>Novel isolates from deep terrestrial aquifers shed light on the physiology and ecology of the class Limnochordia.</title>
        <authorList>
            <person name="Karnachuk O.V."/>
            <person name="Lukina A.P."/>
            <person name="Avakyan M.R."/>
            <person name="Kadnikov V."/>
            <person name="Begmatov S."/>
            <person name="Beletsky A.V."/>
            <person name="Mardanov A.V."/>
            <person name="Ravin N.V."/>
        </authorList>
    </citation>
    <scope>NUCLEOTIDE SEQUENCE [LARGE SCALE GENOMIC DNA]</scope>
    <source>
        <strain evidence="6">LN</strain>
    </source>
</reference>
<dbReference type="InterPro" id="IPR014036">
    <property type="entry name" value="DeoR-like_C"/>
</dbReference>
<dbReference type="InterPro" id="IPR011991">
    <property type="entry name" value="ArsR-like_HTH"/>
</dbReference>
<organism evidence="5 6">
    <name type="scientific">Geochorda subterranea</name>
    <dbReference type="NCBI Taxonomy" id="3109564"/>
    <lineage>
        <taxon>Bacteria</taxon>
        <taxon>Bacillati</taxon>
        <taxon>Bacillota</taxon>
        <taxon>Limnochordia</taxon>
        <taxon>Limnochordales</taxon>
        <taxon>Geochordaceae</taxon>
        <taxon>Geochorda</taxon>
    </lineage>
</organism>
<keyword evidence="1" id="KW-0805">Transcription regulation</keyword>
<dbReference type="Proteomes" id="UP001333102">
    <property type="component" value="Chromosome"/>
</dbReference>
<dbReference type="PRINTS" id="PR00037">
    <property type="entry name" value="HTHLACR"/>
</dbReference>
<dbReference type="GO" id="GO:0003677">
    <property type="term" value="F:DNA binding"/>
    <property type="evidence" value="ECO:0007669"/>
    <property type="project" value="UniProtKB-KW"/>
</dbReference>
<dbReference type="PANTHER" id="PTHR30363:SF44">
    <property type="entry name" value="AGA OPERON TRANSCRIPTIONAL REPRESSOR-RELATED"/>
    <property type="match status" value="1"/>
</dbReference>
<name>A0ABZ1BPF4_9FIRM</name>
<keyword evidence="3" id="KW-0804">Transcription</keyword>
<dbReference type="PROSITE" id="PS51000">
    <property type="entry name" value="HTH_DEOR_2"/>
    <property type="match status" value="1"/>
</dbReference>
<dbReference type="InterPro" id="IPR050313">
    <property type="entry name" value="Carb_Metab_HTH_regulators"/>
</dbReference>
<protein>
    <submittedName>
        <fullName evidence="5">DeoR/GlpR family DNA-binding transcription regulator</fullName>
    </submittedName>
</protein>
<evidence type="ECO:0000256" key="2">
    <source>
        <dbReference type="ARBA" id="ARBA00023125"/>
    </source>
</evidence>
<dbReference type="Pfam" id="PF08220">
    <property type="entry name" value="HTH_DeoR"/>
    <property type="match status" value="1"/>
</dbReference>
<dbReference type="EMBL" id="CP141614">
    <property type="protein sequence ID" value="WRP14436.1"/>
    <property type="molecule type" value="Genomic_DNA"/>
</dbReference>
<evidence type="ECO:0000256" key="3">
    <source>
        <dbReference type="ARBA" id="ARBA00023163"/>
    </source>
</evidence>
<dbReference type="PANTHER" id="PTHR30363">
    <property type="entry name" value="HTH-TYPE TRANSCRIPTIONAL REGULATOR SRLR-RELATED"/>
    <property type="match status" value="1"/>
</dbReference>
<gene>
    <name evidence="5" type="ORF">VLY81_13590</name>
</gene>
<dbReference type="InterPro" id="IPR037171">
    <property type="entry name" value="NagB/RpiA_transferase-like"/>
</dbReference>
<evidence type="ECO:0000313" key="5">
    <source>
        <dbReference type="EMBL" id="WRP14436.1"/>
    </source>
</evidence>
<accession>A0ABZ1BPF4</accession>
<sequence length="252" mass="27461">MLVTQRQQRILHNVREHAGASVEDLSSALGVSPATIRRDLVRLEEMGLIRRVRGGAMPLAQDGVLPLPESREGHRAQEKRRIGAAAAAMVKDDSVIIIDAGTTTKQMVHHLAARRGLTVITRDLRIALALAQYPHIHCVFLGGSVRRSASTAGTLVLRFLQQFHADQVFLGALGISLEEGIWTSDLEESLVKLESMRRSQQCVILADSTKLGRSGGALVAPVSEMDVLVTDMEADPQVVEQLTRWGVTVVRA</sequence>
<dbReference type="SUPFAM" id="SSF100950">
    <property type="entry name" value="NagB/RpiA/CoA transferase-like"/>
    <property type="match status" value="1"/>
</dbReference>
<dbReference type="PROSITE" id="PS00894">
    <property type="entry name" value="HTH_DEOR_1"/>
    <property type="match status" value="1"/>
</dbReference>
<dbReference type="Pfam" id="PF00455">
    <property type="entry name" value="DeoRC"/>
    <property type="match status" value="1"/>
</dbReference>
<feature type="domain" description="HTH deoR-type" evidence="4">
    <location>
        <begin position="3"/>
        <end position="58"/>
    </location>
</feature>
<dbReference type="SMART" id="SM00420">
    <property type="entry name" value="HTH_DEOR"/>
    <property type="match status" value="1"/>
</dbReference>